<reference evidence="1 2" key="1">
    <citation type="submission" date="2016-05" db="EMBL/GenBank/DDBJ databases">
        <title>Genome sequencing of Acetobacter pasteurianus strain SRCM100623.</title>
        <authorList>
            <person name="Song Y.R."/>
        </authorList>
    </citation>
    <scope>NUCLEOTIDE SEQUENCE [LARGE SCALE GENOMIC DNA]</scope>
    <source>
        <strain evidence="1 2">SRCM100623</strain>
    </source>
</reference>
<protein>
    <submittedName>
        <fullName evidence="1">Uncharacterized protein</fullName>
    </submittedName>
</protein>
<dbReference type="EMBL" id="LYUD01000067">
    <property type="protein sequence ID" value="OAZ74283.1"/>
    <property type="molecule type" value="Genomic_DNA"/>
</dbReference>
<sequence length="72" mass="8263">MSKSVYVEARPRGRDGEPISYYVVEDQASSVLHSTNTQAAGIRWAKTCGYVPHVARVRHLDDKRKPDHWRKV</sequence>
<name>A0A1A0DG78_ACEPA</name>
<proteinExistence type="predicted"/>
<accession>A0A1A0DG78</accession>
<dbReference type="PATRIC" id="fig|438.15.peg.757"/>
<dbReference type="Proteomes" id="UP000093796">
    <property type="component" value="Unassembled WGS sequence"/>
</dbReference>
<dbReference type="AlphaFoldDB" id="A0A1A0DG78"/>
<evidence type="ECO:0000313" key="2">
    <source>
        <dbReference type="Proteomes" id="UP000093796"/>
    </source>
</evidence>
<comment type="caution">
    <text evidence="1">The sequence shown here is derived from an EMBL/GenBank/DDBJ whole genome shotgun (WGS) entry which is preliminary data.</text>
</comment>
<evidence type="ECO:0000313" key="1">
    <source>
        <dbReference type="EMBL" id="OAZ74283.1"/>
    </source>
</evidence>
<gene>
    <name evidence="1" type="ORF">SRCM100623_00658</name>
</gene>
<organism evidence="1 2">
    <name type="scientific">Acetobacter pasteurianus</name>
    <name type="common">Acetobacter turbidans</name>
    <dbReference type="NCBI Taxonomy" id="438"/>
    <lineage>
        <taxon>Bacteria</taxon>
        <taxon>Pseudomonadati</taxon>
        <taxon>Pseudomonadota</taxon>
        <taxon>Alphaproteobacteria</taxon>
        <taxon>Acetobacterales</taxon>
        <taxon>Acetobacteraceae</taxon>
        <taxon>Acetobacter</taxon>
    </lineage>
</organism>